<evidence type="ECO:0000313" key="1">
    <source>
        <dbReference type="EMBL" id="MDT0270516.1"/>
    </source>
</evidence>
<sequence>MAATIGQLALPPPASAAGVDESWRLRSLHVERPDRVRLRAGAFRAPGRPVVAGRPADPRGFALRGAEVTTGR</sequence>
<protein>
    <submittedName>
        <fullName evidence="1">Uncharacterized protein</fullName>
    </submittedName>
</protein>
<comment type="caution">
    <text evidence="1">The sequence shown here is derived from an EMBL/GenBank/DDBJ whole genome shotgun (WGS) entry which is preliminary data.</text>
</comment>
<reference evidence="2" key="1">
    <citation type="submission" date="2023-07" db="EMBL/GenBank/DDBJ databases">
        <title>30 novel species of actinomycetes from the DSMZ collection.</title>
        <authorList>
            <person name="Nouioui I."/>
        </authorList>
    </citation>
    <scope>NUCLEOTIDE SEQUENCE [LARGE SCALE GENOMIC DNA]</scope>
    <source>
        <strain evidence="2">DSM 44915</strain>
    </source>
</reference>
<dbReference type="EMBL" id="JAVREO010000028">
    <property type="protein sequence ID" value="MDT0270516.1"/>
    <property type="molecule type" value="Genomic_DNA"/>
</dbReference>
<proteinExistence type="predicted"/>
<dbReference type="Proteomes" id="UP001183410">
    <property type="component" value="Unassembled WGS sequence"/>
</dbReference>
<gene>
    <name evidence="1" type="ORF">RM844_30015</name>
</gene>
<evidence type="ECO:0000313" key="2">
    <source>
        <dbReference type="Proteomes" id="UP001183410"/>
    </source>
</evidence>
<organism evidence="1 2">
    <name type="scientific">Streptomyces chisholmiae</name>
    <dbReference type="NCBI Taxonomy" id="3075540"/>
    <lineage>
        <taxon>Bacteria</taxon>
        <taxon>Bacillati</taxon>
        <taxon>Actinomycetota</taxon>
        <taxon>Actinomycetes</taxon>
        <taxon>Kitasatosporales</taxon>
        <taxon>Streptomycetaceae</taxon>
        <taxon>Streptomyces</taxon>
    </lineage>
</organism>
<dbReference type="RefSeq" id="WP_311670582.1">
    <property type="nucleotide sequence ID" value="NZ_JAVREO010000028.1"/>
</dbReference>
<keyword evidence="2" id="KW-1185">Reference proteome</keyword>
<name>A0ABU2K0I8_9ACTN</name>
<accession>A0ABU2K0I8</accession>